<keyword evidence="1" id="KW-0812">Transmembrane</keyword>
<dbReference type="InterPro" id="IPR032876">
    <property type="entry name" value="J_dom"/>
</dbReference>
<feature type="transmembrane region" description="Helical" evidence="1">
    <location>
        <begin position="84"/>
        <end position="103"/>
    </location>
</feature>
<accession>A0A857J5X1</accession>
<feature type="domain" description="Tip attachment protein J" evidence="2">
    <location>
        <begin position="563"/>
        <end position="651"/>
    </location>
</feature>
<dbReference type="Proteomes" id="UP000464787">
    <property type="component" value="Chromosome"/>
</dbReference>
<dbReference type="EMBL" id="CP047650">
    <property type="protein sequence ID" value="QHI99370.1"/>
    <property type="molecule type" value="Genomic_DNA"/>
</dbReference>
<keyword evidence="1" id="KW-1133">Transmembrane helix</keyword>
<dbReference type="RefSeq" id="WP_160553183.1">
    <property type="nucleotide sequence ID" value="NZ_CP047650.1"/>
</dbReference>
<organism evidence="4 5">
    <name type="scientific">Xylophilus rhododendri</name>
    <dbReference type="NCBI Taxonomy" id="2697032"/>
    <lineage>
        <taxon>Bacteria</taxon>
        <taxon>Pseudomonadati</taxon>
        <taxon>Pseudomonadota</taxon>
        <taxon>Betaproteobacteria</taxon>
        <taxon>Burkholderiales</taxon>
        <taxon>Xylophilus</taxon>
    </lineage>
</organism>
<evidence type="ECO:0000259" key="3">
    <source>
        <dbReference type="Pfam" id="PF24801"/>
    </source>
</evidence>
<keyword evidence="1" id="KW-0472">Membrane</keyword>
<evidence type="ECO:0000313" key="5">
    <source>
        <dbReference type="Proteomes" id="UP000464787"/>
    </source>
</evidence>
<keyword evidence="5" id="KW-1185">Reference proteome</keyword>
<protein>
    <recommendedName>
        <fullName evidence="6">Tip attachment protein J domain-containing protein</fullName>
    </recommendedName>
</protein>
<dbReference type="Pfam" id="PF13550">
    <property type="entry name" value="Phage-tail_3"/>
    <property type="match status" value="1"/>
</dbReference>
<evidence type="ECO:0000259" key="2">
    <source>
        <dbReference type="Pfam" id="PF13550"/>
    </source>
</evidence>
<reference evidence="4 5" key="1">
    <citation type="submission" date="2020-01" db="EMBL/GenBank/DDBJ databases">
        <title>Genome sequencing of strain KACC 21265.</title>
        <authorList>
            <person name="Heo J."/>
            <person name="Kim S.-J."/>
            <person name="Kim J.-S."/>
            <person name="Hong S.-B."/>
            <person name="Kwon S.-W."/>
        </authorList>
    </citation>
    <scope>NUCLEOTIDE SEQUENCE [LARGE SCALE GENOMIC DNA]</scope>
    <source>
        <strain evidence="4 5">KACC 21265</strain>
    </source>
</reference>
<feature type="transmembrane region" description="Helical" evidence="1">
    <location>
        <begin position="109"/>
        <end position="136"/>
    </location>
</feature>
<name>A0A857J5X1_9BURK</name>
<sequence>MDLSFKPISLAIAAHPMRRDLDVRPVAPGRSLAQTLAEEGITGDGWEVSIGGALVPVAMWPHVRVKAGQVVEAQSLMRRQVAQLAAIVALSYFTFGAGGLAAAGSTGGAGLFGVGGAIGGGFWAAAATYVAGTLLINTLLSPKSTSAASASAAGPASYAISGVQNSPRPFGRLCLMLGECRVVPDLQSRQYGEFRGEDQYLSAMFAGGINCGLVTDLRIAGTSIAAYEGVTVTTAGFPGMAEQAMPVFDVDTIAGGLLDAPSAVPGPTVLRTSSPDTVVLAVDIEAQLFATDPGSGNYTALDLDIVIQYAPAGSGAWQPFVGTNPAVRLRNGTSRPLRVTYVLNVPAGQYDVRMWKATVNTDSDGVSAGASNTVSWTSLKSYQVDTADYGGQPRLRVEIKASGQLSGSLDSLTWIGRSAPMPLWNGTGWVMVGEPGSAGVSNPGALALLLLRGIYRPSDGKRIAGMGFSDSRIDLESFQEFMVRCIAMDFRFDAVIQEDMAIGDLIDTILDAGWGRLSRGGNGRYRVTWLAEDQPIEGVLNMAAIKARSFSVDYNLAPGADELSYQVFDRDSDWTLQAVRVQAPNVVGTPQNTASLTVLGITRQEQAAMRARLTMAQNVYGRKVISFDIDLEHLDYRAGSVLAVSHDLTQWGFGGRLRAVTVAAGRFIVSVDEPVPATAAATRVLGLRVPGERQMRVYQVSAVSPDGRRITAAGDWPGTGLAGVEDVLWMFDFKATPGQRVRVASITPQGKMTGATVSFVPEDPGFWQYVLYGAWTPPPNNSQLQRAPQITRAYVTEQLKREGSGYATELTVSFEVTGRLARAEVWGATAGTSLKKLGETTSNSFTWGAALDNVWRIEVRPFNDIAGGKAFALSYAVLGLRAPPPDLASLSLNGQVLNWPNISRDLVPDLAGYRIRFNYGESDDWGVATPMHEGLITDSPYQLQVVPPGVITILGKAEDTSGNLSVHAAVLRANLGDAEIANVVLQQDYRALGWPGTYTGAHLAGGDLVADNTSPFYGPAASRFYNPNPNAPFYTANFAAMEWVSERWWAGADIAGSTLTLATDIDGANYSIEYRRPGNTPFYGDPTAPFYGAAADPFYPVDEAWQVWPGSLDVAPSFYQFRVRIGSGPVEGAIRAFVATIDVPDREVSQQQAIGPGPTRLAGLAGLFNVIKTVRGSLEGGTATGFSILDRDAVLGPLIQPYAGASAGGTANFNFDAKGY</sequence>
<dbReference type="InterPro" id="IPR055385">
    <property type="entry name" value="GpJ_HDII-ins2"/>
</dbReference>
<proteinExistence type="predicted"/>
<dbReference type="KEGG" id="xyk:GT347_16120"/>
<dbReference type="AlphaFoldDB" id="A0A857J5X1"/>
<evidence type="ECO:0000256" key="1">
    <source>
        <dbReference type="SAM" id="Phobius"/>
    </source>
</evidence>
<dbReference type="Pfam" id="PF24801">
    <property type="entry name" value="FNIII-A_GpJ"/>
    <property type="match status" value="1"/>
</dbReference>
<gene>
    <name evidence="4" type="ORF">GT347_16120</name>
</gene>
<evidence type="ECO:0008006" key="6">
    <source>
        <dbReference type="Google" id="ProtNLM"/>
    </source>
</evidence>
<evidence type="ECO:0000313" key="4">
    <source>
        <dbReference type="EMBL" id="QHI99370.1"/>
    </source>
</evidence>
<feature type="domain" description="Tip attachment protein J HDII-ins2" evidence="3">
    <location>
        <begin position="267"/>
        <end position="382"/>
    </location>
</feature>